<accession>A0A7I8WAP9</accession>
<dbReference type="CDD" id="cd14978">
    <property type="entry name" value="7tmA_FMRFamide_R-like"/>
    <property type="match status" value="1"/>
</dbReference>
<dbReference type="PANTHER" id="PTHR46641">
    <property type="entry name" value="FMRFAMIDE RECEPTOR-RELATED"/>
    <property type="match status" value="1"/>
</dbReference>
<proteinExistence type="predicted"/>
<keyword evidence="4 5" id="KW-0472">Membrane</keyword>
<keyword evidence="3 5" id="KW-1133">Transmembrane helix</keyword>
<evidence type="ECO:0000256" key="2">
    <source>
        <dbReference type="ARBA" id="ARBA00022692"/>
    </source>
</evidence>
<feature type="domain" description="G-protein coupled receptors family 1 profile" evidence="6">
    <location>
        <begin position="55"/>
        <end position="330"/>
    </location>
</feature>
<dbReference type="GO" id="GO:0004930">
    <property type="term" value="F:G protein-coupled receptor activity"/>
    <property type="evidence" value="ECO:0007669"/>
    <property type="project" value="InterPro"/>
</dbReference>
<dbReference type="OrthoDB" id="10033446at2759"/>
<feature type="transmembrane region" description="Helical" evidence="5">
    <location>
        <begin position="162"/>
        <end position="181"/>
    </location>
</feature>
<evidence type="ECO:0000313" key="8">
    <source>
        <dbReference type="Proteomes" id="UP000549394"/>
    </source>
</evidence>
<feature type="transmembrane region" description="Helical" evidence="5">
    <location>
        <begin position="219"/>
        <end position="247"/>
    </location>
</feature>
<dbReference type="EMBL" id="CAJFCJ010000025">
    <property type="protein sequence ID" value="CAD5125200.1"/>
    <property type="molecule type" value="Genomic_DNA"/>
</dbReference>
<dbReference type="AlphaFoldDB" id="A0A7I8WAP9"/>
<comment type="subcellular location">
    <subcellularLocation>
        <location evidence="1">Membrane</location>
    </subcellularLocation>
</comment>
<protein>
    <recommendedName>
        <fullName evidence="6">G-protein coupled receptors family 1 profile domain-containing protein</fullName>
    </recommendedName>
</protein>
<feature type="transmembrane region" description="Helical" evidence="5">
    <location>
        <begin position="83"/>
        <end position="102"/>
    </location>
</feature>
<evidence type="ECO:0000256" key="4">
    <source>
        <dbReference type="ARBA" id="ARBA00023136"/>
    </source>
</evidence>
<organism evidence="7 8">
    <name type="scientific">Dimorphilus gyrociliatus</name>
    <dbReference type="NCBI Taxonomy" id="2664684"/>
    <lineage>
        <taxon>Eukaryota</taxon>
        <taxon>Metazoa</taxon>
        <taxon>Spiralia</taxon>
        <taxon>Lophotrochozoa</taxon>
        <taxon>Annelida</taxon>
        <taxon>Polychaeta</taxon>
        <taxon>Polychaeta incertae sedis</taxon>
        <taxon>Dinophilidae</taxon>
        <taxon>Dimorphilus</taxon>
    </lineage>
</organism>
<evidence type="ECO:0000256" key="5">
    <source>
        <dbReference type="SAM" id="Phobius"/>
    </source>
</evidence>
<dbReference type="PROSITE" id="PS50262">
    <property type="entry name" value="G_PROTEIN_RECEP_F1_2"/>
    <property type="match status" value="1"/>
</dbReference>
<keyword evidence="2 5" id="KW-0812">Transmembrane</keyword>
<dbReference type="PRINTS" id="PR00237">
    <property type="entry name" value="GPCRRHODOPSN"/>
</dbReference>
<feature type="transmembrane region" description="Helical" evidence="5">
    <location>
        <begin position="44"/>
        <end position="63"/>
    </location>
</feature>
<dbReference type="PANTHER" id="PTHR46641:SF2">
    <property type="entry name" value="FMRFAMIDE RECEPTOR"/>
    <property type="match status" value="1"/>
</dbReference>
<dbReference type="SUPFAM" id="SSF81321">
    <property type="entry name" value="Family A G protein-coupled receptor-like"/>
    <property type="match status" value="1"/>
</dbReference>
<reference evidence="7 8" key="1">
    <citation type="submission" date="2020-08" db="EMBL/GenBank/DDBJ databases">
        <authorList>
            <person name="Hejnol A."/>
        </authorList>
    </citation>
    <scope>NUCLEOTIDE SEQUENCE [LARGE SCALE GENOMIC DNA]</scope>
</reference>
<dbReference type="GO" id="GO:0016020">
    <property type="term" value="C:membrane"/>
    <property type="evidence" value="ECO:0007669"/>
    <property type="project" value="UniProtKB-SubCell"/>
</dbReference>
<evidence type="ECO:0000256" key="1">
    <source>
        <dbReference type="ARBA" id="ARBA00004370"/>
    </source>
</evidence>
<dbReference type="InterPro" id="IPR017452">
    <property type="entry name" value="GPCR_Rhodpsn_7TM"/>
</dbReference>
<dbReference type="Gene3D" id="1.20.1070.10">
    <property type="entry name" value="Rhodopsin 7-helix transmembrane proteins"/>
    <property type="match status" value="1"/>
</dbReference>
<dbReference type="Pfam" id="PF00001">
    <property type="entry name" value="7tm_1"/>
    <property type="match status" value="1"/>
</dbReference>
<feature type="transmembrane region" description="Helical" evidence="5">
    <location>
        <begin position="268"/>
        <end position="290"/>
    </location>
</feature>
<feature type="transmembrane region" description="Helical" evidence="5">
    <location>
        <begin position="128"/>
        <end position="150"/>
    </location>
</feature>
<name>A0A7I8WAP9_9ANNE</name>
<evidence type="ECO:0000313" key="7">
    <source>
        <dbReference type="EMBL" id="CAD5125200.1"/>
    </source>
</evidence>
<dbReference type="InterPro" id="IPR000276">
    <property type="entry name" value="GPCR_Rhodpsn"/>
</dbReference>
<keyword evidence="8" id="KW-1185">Reference proteome</keyword>
<comment type="caution">
    <text evidence="7">The sequence shown here is derived from an EMBL/GenBank/DDBJ whole genome shotgun (WGS) entry which is preliminary data.</text>
</comment>
<sequence>MEANINTNNSANWIQLCTTREVDTIHRSDNDKLYLEAEKFVDKLIPTICLFGIVGNLLNIIVLTRKQLQSVMDRLEKSAHDGLLALSVSDLCYCLSSFPLYLQTDSNKYTHMFMENSFMVYYSMYKGYVFNVFMMCSAWLTIVMAASRYVAVCHALQARRVISVKCTRIAIILCFVVSSVFNTPDLFGVKRYKCHPPINCTCYFVDYPNPFGSKMIHKAYIYLQPILITFIPLCILLVCNIFLLIELKRSARMRRLHVIQATSSTPRLRVTLTLISIILLFICFVFPSEVFKFLKSEPQVHQKFDNSKHIANTICNGMVAVNFSANFFLYCFVNPNFRSTMRNMLCGRLKQSNGIYSGVGGHTIIATSMTEVNAIGIRKVKGSGGIGGGGGVAGGGGGGGGSDKCEMTLLPKSL</sequence>
<evidence type="ECO:0000256" key="3">
    <source>
        <dbReference type="ARBA" id="ARBA00022989"/>
    </source>
</evidence>
<gene>
    <name evidence="7" type="ORF">DGYR_LOCUS12617</name>
</gene>
<dbReference type="InterPro" id="IPR052954">
    <property type="entry name" value="GPCR-Ligand_Int"/>
</dbReference>
<dbReference type="Proteomes" id="UP000549394">
    <property type="component" value="Unassembled WGS sequence"/>
</dbReference>
<evidence type="ECO:0000259" key="6">
    <source>
        <dbReference type="PROSITE" id="PS50262"/>
    </source>
</evidence>
<feature type="transmembrane region" description="Helical" evidence="5">
    <location>
        <begin position="310"/>
        <end position="333"/>
    </location>
</feature>